<dbReference type="PIRSF" id="PIRSF004486">
    <property type="entry name" value="MraW"/>
    <property type="match status" value="1"/>
</dbReference>
<dbReference type="Gene3D" id="3.40.50.150">
    <property type="entry name" value="Vaccinia Virus protein VP39"/>
    <property type="match status" value="1"/>
</dbReference>
<dbReference type="InterPro" id="IPR023397">
    <property type="entry name" value="SAM-dep_MeTrfase_MraW_recog"/>
</dbReference>
<comment type="subcellular location">
    <subcellularLocation>
        <location evidence="6">Cytoplasm</location>
    </subcellularLocation>
</comment>
<evidence type="ECO:0000256" key="1">
    <source>
        <dbReference type="ARBA" id="ARBA00010396"/>
    </source>
</evidence>
<dbReference type="InterPro" id="IPR002903">
    <property type="entry name" value="RsmH"/>
</dbReference>
<dbReference type="EC" id="2.1.1.199" evidence="6"/>
<dbReference type="GO" id="GO:0070475">
    <property type="term" value="P:rRNA base methylation"/>
    <property type="evidence" value="ECO:0007669"/>
    <property type="project" value="UniProtKB-UniRule"/>
</dbReference>
<comment type="function">
    <text evidence="6">Specifically methylates the N4 position of cytidine in position 1402 (C1402) of 16S rRNA.</text>
</comment>
<protein>
    <recommendedName>
        <fullName evidence="6">Ribosomal RNA small subunit methyltransferase H</fullName>
        <ecNumber evidence="6">2.1.1.199</ecNumber>
    </recommendedName>
    <alternativeName>
        <fullName evidence="6">16S rRNA m(4)C1402 methyltransferase</fullName>
    </alternativeName>
    <alternativeName>
        <fullName evidence="6">rRNA (cytosine-N(4)-)-methyltransferase RsmH</fullName>
    </alternativeName>
</protein>
<feature type="binding site" evidence="6">
    <location>
        <position position="57"/>
    </location>
    <ligand>
        <name>S-adenosyl-L-methionine</name>
        <dbReference type="ChEBI" id="CHEBI:59789"/>
    </ligand>
</feature>
<feature type="binding site" evidence="6">
    <location>
        <begin position="37"/>
        <end position="39"/>
    </location>
    <ligand>
        <name>S-adenosyl-L-methionine</name>
        <dbReference type="ChEBI" id="CHEBI:59789"/>
    </ligand>
</feature>
<keyword evidence="6" id="KW-0963">Cytoplasm</keyword>
<gene>
    <name evidence="6 8" type="primary">rsmH</name>
    <name evidence="8" type="ORF">DSM104329_02137</name>
</gene>
<feature type="binding site" evidence="6">
    <location>
        <position position="84"/>
    </location>
    <ligand>
        <name>S-adenosyl-L-methionine</name>
        <dbReference type="ChEBI" id="CHEBI:59789"/>
    </ligand>
</feature>
<organism evidence="8 9">
    <name type="scientific">Capillimicrobium parvum</name>
    <dbReference type="NCBI Taxonomy" id="2884022"/>
    <lineage>
        <taxon>Bacteria</taxon>
        <taxon>Bacillati</taxon>
        <taxon>Actinomycetota</taxon>
        <taxon>Thermoleophilia</taxon>
        <taxon>Solirubrobacterales</taxon>
        <taxon>Capillimicrobiaceae</taxon>
        <taxon>Capillimicrobium</taxon>
    </lineage>
</organism>
<comment type="catalytic activity">
    <reaction evidence="6">
        <text>cytidine(1402) in 16S rRNA + S-adenosyl-L-methionine = N(4)-methylcytidine(1402) in 16S rRNA + S-adenosyl-L-homocysteine + H(+)</text>
        <dbReference type="Rhea" id="RHEA:42928"/>
        <dbReference type="Rhea" id="RHEA-COMP:10286"/>
        <dbReference type="Rhea" id="RHEA-COMP:10287"/>
        <dbReference type="ChEBI" id="CHEBI:15378"/>
        <dbReference type="ChEBI" id="CHEBI:57856"/>
        <dbReference type="ChEBI" id="CHEBI:59789"/>
        <dbReference type="ChEBI" id="CHEBI:74506"/>
        <dbReference type="ChEBI" id="CHEBI:82748"/>
        <dbReference type="EC" id="2.1.1.199"/>
    </reaction>
</comment>
<keyword evidence="2 6" id="KW-0698">rRNA processing</keyword>
<dbReference type="SUPFAM" id="SSF81799">
    <property type="entry name" value="Putative methyltransferase TM0872, insert domain"/>
    <property type="match status" value="1"/>
</dbReference>
<name>A0A9E7C0P4_9ACTN</name>
<dbReference type="KEGG" id="sbae:DSM104329_02137"/>
<dbReference type="Pfam" id="PF01795">
    <property type="entry name" value="Methyltransf_5"/>
    <property type="match status" value="1"/>
</dbReference>
<evidence type="ECO:0000256" key="3">
    <source>
        <dbReference type="ARBA" id="ARBA00022603"/>
    </source>
</evidence>
<evidence type="ECO:0000256" key="5">
    <source>
        <dbReference type="ARBA" id="ARBA00022691"/>
    </source>
</evidence>
<evidence type="ECO:0000313" key="8">
    <source>
        <dbReference type="EMBL" id="UGS35742.1"/>
    </source>
</evidence>
<dbReference type="AlphaFoldDB" id="A0A9E7C0P4"/>
<keyword evidence="3 6" id="KW-0489">Methyltransferase</keyword>
<accession>A0A9E7C0P4</accession>
<reference evidence="8" key="1">
    <citation type="journal article" date="2022" name="Int. J. Syst. Evol. Microbiol.">
        <title>Pseudomonas aegrilactucae sp. nov. and Pseudomonas morbosilactucae sp. nov., pathogens causing bacterial rot of lettuce in Japan.</title>
        <authorList>
            <person name="Sawada H."/>
            <person name="Fujikawa T."/>
            <person name="Satou M."/>
        </authorList>
    </citation>
    <scope>NUCLEOTIDE SEQUENCE</scope>
    <source>
        <strain evidence="8">0166_1</strain>
    </source>
</reference>
<evidence type="ECO:0000256" key="2">
    <source>
        <dbReference type="ARBA" id="ARBA00022552"/>
    </source>
</evidence>
<dbReference type="NCBIfam" id="TIGR00006">
    <property type="entry name" value="16S rRNA (cytosine(1402)-N(4))-methyltransferase RsmH"/>
    <property type="match status" value="1"/>
</dbReference>
<sequence length="321" mass="35177">MLVEMSAPHIPVLAEEAIELLAPSAGETMIDATFGAGGHSRRLAEHLGPAGTLIAIDRDPSAEERFEQLAAEVDCHTRFIRADFASALEGLVAEGLRADGVLLDLGISSMQVDTWERGFSYSYDAPLDMRMDPGQEFDARELVNTWDERRLARTLREFGDERYAGKIARAIVRARARRPLETTHELVDVITDAIPAPARFAGGHPAKRSFQAIRIAVNGELDQLDRALPSAWAVLRKDGRFAGISFHSLEDRRVKRFLVDRAQGCICPPDLPVCACGRTAEAALLSRRSVVPSADEIAANPRASSARMRAARKLRDEGEQG</sequence>
<evidence type="ECO:0000313" key="9">
    <source>
        <dbReference type="Proteomes" id="UP001162834"/>
    </source>
</evidence>
<feature type="binding site" evidence="6">
    <location>
        <position position="111"/>
    </location>
    <ligand>
        <name>S-adenosyl-L-methionine</name>
        <dbReference type="ChEBI" id="CHEBI:59789"/>
    </ligand>
</feature>
<keyword evidence="5 6" id="KW-0949">S-adenosyl-L-methionine</keyword>
<keyword evidence="4 6" id="KW-0808">Transferase</keyword>
<dbReference type="GO" id="GO:0071424">
    <property type="term" value="F:rRNA (cytosine-N4-)-methyltransferase activity"/>
    <property type="evidence" value="ECO:0007669"/>
    <property type="project" value="UniProtKB-UniRule"/>
</dbReference>
<dbReference type="PANTHER" id="PTHR11265">
    <property type="entry name" value="S-ADENOSYL-METHYLTRANSFERASE MRAW"/>
    <property type="match status" value="1"/>
</dbReference>
<dbReference type="PANTHER" id="PTHR11265:SF0">
    <property type="entry name" value="12S RRNA N4-METHYLCYTIDINE METHYLTRANSFERASE"/>
    <property type="match status" value="1"/>
</dbReference>
<dbReference type="GO" id="GO:0005737">
    <property type="term" value="C:cytoplasm"/>
    <property type="evidence" value="ECO:0007669"/>
    <property type="project" value="UniProtKB-SubCell"/>
</dbReference>
<keyword evidence="9" id="KW-1185">Reference proteome</keyword>
<evidence type="ECO:0000256" key="7">
    <source>
        <dbReference type="SAM" id="MobiDB-lite"/>
    </source>
</evidence>
<feature type="region of interest" description="Disordered" evidence="7">
    <location>
        <begin position="301"/>
        <end position="321"/>
    </location>
</feature>
<dbReference type="Gene3D" id="1.10.150.170">
    <property type="entry name" value="Putative methyltransferase TM0872, insert domain"/>
    <property type="match status" value="1"/>
</dbReference>
<evidence type="ECO:0000256" key="4">
    <source>
        <dbReference type="ARBA" id="ARBA00022679"/>
    </source>
</evidence>
<dbReference type="EMBL" id="CP087164">
    <property type="protein sequence ID" value="UGS35742.1"/>
    <property type="molecule type" value="Genomic_DNA"/>
</dbReference>
<comment type="similarity">
    <text evidence="1 6">Belongs to the methyltransferase superfamily. RsmH family.</text>
</comment>
<feature type="binding site" evidence="6">
    <location>
        <position position="104"/>
    </location>
    <ligand>
        <name>S-adenosyl-L-methionine</name>
        <dbReference type="ChEBI" id="CHEBI:59789"/>
    </ligand>
</feature>
<evidence type="ECO:0000256" key="6">
    <source>
        <dbReference type="HAMAP-Rule" id="MF_01007"/>
    </source>
</evidence>
<dbReference type="InterPro" id="IPR029063">
    <property type="entry name" value="SAM-dependent_MTases_sf"/>
</dbReference>
<proteinExistence type="inferred from homology"/>
<dbReference type="Proteomes" id="UP001162834">
    <property type="component" value="Chromosome"/>
</dbReference>
<dbReference type="SUPFAM" id="SSF53335">
    <property type="entry name" value="S-adenosyl-L-methionine-dependent methyltransferases"/>
    <property type="match status" value="1"/>
</dbReference>
<dbReference type="HAMAP" id="MF_01007">
    <property type="entry name" value="16SrRNA_methyltr_H"/>
    <property type="match status" value="1"/>
</dbReference>